<reference evidence="1 2" key="1">
    <citation type="submission" date="2019-05" db="EMBL/GenBank/DDBJ databases">
        <title>Dyadobacter AR-3-8 sp. nov., isolated from arctic soil.</title>
        <authorList>
            <person name="Chaudhary D.K."/>
        </authorList>
    </citation>
    <scope>NUCLEOTIDE SEQUENCE [LARGE SCALE GENOMIC DNA]</scope>
    <source>
        <strain evidence="1 2">AR-3-8</strain>
    </source>
</reference>
<dbReference type="SUPFAM" id="SSF158745">
    <property type="entry name" value="LanC-like"/>
    <property type="match status" value="1"/>
</dbReference>
<evidence type="ECO:0000313" key="2">
    <source>
        <dbReference type="Proteomes" id="UP000304900"/>
    </source>
</evidence>
<dbReference type="EMBL" id="SZVO01000026">
    <property type="protein sequence ID" value="TKT85988.1"/>
    <property type="molecule type" value="Genomic_DNA"/>
</dbReference>
<evidence type="ECO:0000313" key="1">
    <source>
        <dbReference type="EMBL" id="TKT85988.1"/>
    </source>
</evidence>
<name>A0A4U6CSS6_9BACT</name>
<organism evidence="1 2">
    <name type="scientific">Dyadobacter frigoris</name>
    <dbReference type="NCBI Taxonomy" id="2576211"/>
    <lineage>
        <taxon>Bacteria</taxon>
        <taxon>Pseudomonadati</taxon>
        <taxon>Bacteroidota</taxon>
        <taxon>Cytophagia</taxon>
        <taxon>Cytophagales</taxon>
        <taxon>Spirosomataceae</taxon>
        <taxon>Dyadobacter</taxon>
    </lineage>
</organism>
<protein>
    <recommendedName>
        <fullName evidence="3">Lanthionine synthetase C family protein</fullName>
    </recommendedName>
</protein>
<accession>A0A4U6CSS6</accession>
<dbReference type="Proteomes" id="UP000304900">
    <property type="component" value="Unassembled WGS sequence"/>
</dbReference>
<dbReference type="Pfam" id="PF05147">
    <property type="entry name" value="LANC_like"/>
    <property type="match status" value="1"/>
</dbReference>
<gene>
    <name evidence="1" type="ORF">FDK13_32840</name>
</gene>
<evidence type="ECO:0008006" key="3">
    <source>
        <dbReference type="Google" id="ProtNLM"/>
    </source>
</evidence>
<sequence>MVGSPGFSFDAESVRTTIDDLYYVVNTKSMNLSRFGFQNGHLGIAVFCYLYGIHTGSEMHQKQASVSFQIACEHINSDRRICYPVDFPDLGIVAQYLIRGGVLDLSPNYYLQDVDNYLLEMMRATISQQKIAGFSTGAVGYGRYFLHRAPHDPGRFTAIVNELATAISECVLSSSQGYYWISSPAWLDKPVDLSLLSGMSSVILFLAKAADGEFIKKNSVSALLDRAVLFICEQINLVEPGQICPGFQDGDLGSGYAVMRAGMVFGNNSWYNKGQQIVERCAVAYLGNSDLKMDGCIQRGSCGSALAFDKINRLSANPLLAQAAGSCYRHGLKAAISAGATGVANVSFSEGMAGIGACLIKAIKRNQVDFDELLWLL</sequence>
<dbReference type="InterPro" id="IPR007822">
    <property type="entry name" value="LANC-like"/>
</dbReference>
<comment type="caution">
    <text evidence="1">The sequence shown here is derived from an EMBL/GenBank/DDBJ whole genome shotgun (WGS) entry which is preliminary data.</text>
</comment>
<dbReference type="Gene3D" id="1.50.10.20">
    <property type="match status" value="1"/>
</dbReference>
<dbReference type="RefSeq" id="WP_137344262.1">
    <property type="nucleotide sequence ID" value="NZ_SZVO01000026.1"/>
</dbReference>
<dbReference type="GO" id="GO:0031179">
    <property type="term" value="P:peptide modification"/>
    <property type="evidence" value="ECO:0007669"/>
    <property type="project" value="InterPro"/>
</dbReference>
<dbReference type="SMART" id="SM01260">
    <property type="entry name" value="LANC_like"/>
    <property type="match status" value="1"/>
</dbReference>
<dbReference type="OrthoDB" id="6313827at2"/>
<proteinExistence type="predicted"/>
<dbReference type="AlphaFoldDB" id="A0A4U6CSS6"/>
<keyword evidence="2" id="KW-1185">Reference proteome</keyword>